<name>A0AAD2JGI4_9STRA</name>
<feature type="region of interest" description="Disordered" evidence="1">
    <location>
        <begin position="56"/>
        <end position="77"/>
    </location>
</feature>
<evidence type="ECO:0000313" key="3">
    <source>
        <dbReference type="Proteomes" id="UP001295423"/>
    </source>
</evidence>
<reference evidence="2" key="1">
    <citation type="submission" date="2023-08" db="EMBL/GenBank/DDBJ databases">
        <authorList>
            <person name="Audoor S."/>
            <person name="Bilcke G."/>
        </authorList>
    </citation>
    <scope>NUCLEOTIDE SEQUENCE</scope>
</reference>
<comment type="caution">
    <text evidence="2">The sequence shown here is derived from an EMBL/GenBank/DDBJ whole genome shotgun (WGS) entry which is preliminary data.</text>
</comment>
<accession>A0AAD2JGI4</accession>
<keyword evidence="3" id="KW-1185">Reference proteome</keyword>
<organism evidence="2 3">
    <name type="scientific">Cylindrotheca closterium</name>
    <dbReference type="NCBI Taxonomy" id="2856"/>
    <lineage>
        <taxon>Eukaryota</taxon>
        <taxon>Sar</taxon>
        <taxon>Stramenopiles</taxon>
        <taxon>Ochrophyta</taxon>
        <taxon>Bacillariophyta</taxon>
        <taxon>Bacillariophyceae</taxon>
        <taxon>Bacillariophycidae</taxon>
        <taxon>Bacillariales</taxon>
        <taxon>Bacillariaceae</taxon>
        <taxon>Cylindrotheca</taxon>
    </lineage>
</organism>
<sequence>MKGKLRSDRATRNNVVARVKAAYERPQQDRDMTPTCLKEKGTSLASTAASKQKVGGFLWGGGREKNQGSLQRESIKEDEPSEIIIEEVLEEDFDEEVIEEVIDEVFEEPHSQSGSMPSHRGRNHLMFDQLLIKLMEKK</sequence>
<evidence type="ECO:0000256" key="1">
    <source>
        <dbReference type="SAM" id="MobiDB-lite"/>
    </source>
</evidence>
<evidence type="ECO:0000313" key="2">
    <source>
        <dbReference type="EMBL" id="CAJ1947524.1"/>
    </source>
</evidence>
<dbReference type="EMBL" id="CAKOGP040001730">
    <property type="protein sequence ID" value="CAJ1947524.1"/>
    <property type="molecule type" value="Genomic_DNA"/>
</dbReference>
<dbReference type="AlphaFoldDB" id="A0AAD2JGI4"/>
<protein>
    <submittedName>
        <fullName evidence="2">Uncharacterized protein</fullName>
    </submittedName>
</protein>
<proteinExistence type="predicted"/>
<dbReference type="Proteomes" id="UP001295423">
    <property type="component" value="Unassembled WGS sequence"/>
</dbReference>
<gene>
    <name evidence="2" type="ORF">CYCCA115_LOCUS11186</name>
</gene>